<dbReference type="SMART" id="SM00947">
    <property type="entry name" value="Pro_CA"/>
    <property type="match status" value="1"/>
</dbReference>
<dbReference type="InterPro" id="IPR036874">
    <property type="entry name" value="Carbonic_anhydrase_sf"/>
</dbReference>
<gene>
    <name evidence="8" type="primary">icfA</name>
    <name evidence="8" type="ORF">LFA_0599</name>
</gene>
<sequence>MLIKLMLGVLEFQGEPYKQMQEMYSYLAKGQSPKTLFITCADSRVDPNVITQSKPGKIFVLRNVGNIIPPAHLPSGESAGIEYPLNELPIEDIIICGHSNCGAMKGLLTPDLKSRLPNTAAWLTHSHSVLEQLTHSQESNFDAKVKQATQLNILVQMEHLKSHPIVAKKLANNDITIHGWFYDIEKGTIFVYDTPSKEFIPFKDALTKAVSARRDKIIEQIAMDYLEPLTHPKTAKEYKALMQFFSLLEKDLLPIWSNIKEKATQKLWTELGGLYSNIDDPQFSTLLEQGSQLKLSHLKDFQQNVMESSGYHQYMSNMIRHSLFAPSTRPITLPITINIPYSSSLNLNC</sequence>
<dbReference type="InterPro" id="IPR001765">
    <property type="entry name" value="Carbonic_anhydrase"/>
</dbReference>
<dbReference type="AlphaFoldDB" id="A0A098G0L4"/>
<keyword evidence="3 7" id="KW-0479">Metal-binding</keyword>
<evidence type="ECO:0000256" key="7">
    <source>
        <dbReference type="PIRSR" id="PIRSR601765-1"/>
    </source>
</evidence>
<feature type="binding site" evidence="7">
    <location>
        <position position="40"/>
    </location>
    <ligand>
        <name>Zn(2+)</name>
        <dbReference type="ChEBI" id="CHEBI:29105"/>
    </ligand>
</feature>
<feature type="binding site" evidence="7">
    <location>
        <position position="98"/>
    </location>
    <ligand>
        <name>Zn(2+)</name>
        <dbReference type="ChEBI" id="CHEBI:29105"/>
    </ligand>
</feature>
<dbReference type="SUPFAM" id="SSF53056">
    <property type="entry name" value="beta-carbonic anhydrase, cab"/>
    <property type="match status" value="1"/>
</dbReference>
<dbReference type="InterPro" id="IPR045066">
    <property type="entry name" value="Beta_CA_cladeB"/>
</dbReference>
<evidence type="ECO:0000256" key="1">
    <source>
        <dbReference type="ARBA" id="ARBA00006217"/>
    </source>
</evidence>
<accession>A0A098G0L4</accession>
<protein>
    <recommendedName>
        <fullName evidence="2">carbonic anhydrase</fullName>
        <ecNumber evidence="2">4.2.1.1</ecNumber>
    </recommendedName>
</protein>
<dbReference type="PROSITE" id="PS00704">
    <property type="entry name" value="PROK_CO2_ANHYDRASE_1"/>
    <property type="match status" value="1"/>
</dbReference>
<dbReference type="STRING" id="1212491.LFA_0599"/>
<dbReference type="HOGENOM" id="CLU_794087_0_0_6"/>
<dbReference type="KEGG" id="lfa:LFA_0599"/>
<evidence type="ECO:0000256" key="2">
    <source>
        <dbReference type="ARBA" id="ARBA00012925"/>
    </source>
</evidence>
<evidence type="ECO:0000256" key="5">
    <source>
        <dbReference type="ARBA" id="ARBA00023239"/>
    </source>
</evidence>
<dbReference type="CDD" id="cd00884">
    <property type="entry name" value="beta_CA_cladeB"/>
    <property type="match status" value="1"/>
</dbReference>
<keyword evidence="4 7" id="KW-0862">Zinc</keyword>
<evidence type="ECO:0000256" key="3">
    <source>
        <dbReference type="ARBA" id="ARBA00022723"/>
    </source>
</evidence>
<dbReference type="OrthoDB" id="9797527at2"/>
<feature type="binding site" evidence="7">
    <location>
        <position position="101"/>
    </location>
    <ligand>
        <name>Zn(2+)</name>
        <dbReference type="ChEBI" id="CHEBI:29105"/>
    </ligand>
</feature>
<dbReference type="PANTHER" id="PTHR11002">
    <property type="entry name" value="CARBONIC ANHYDRASE"/>
    <property type="match status" value="1"/>
</dbReference>
<dbReference type="GO" id="GO:0004089">
    <property type="term" value="F:carbonate dehydratase activity"/>
    <property type="evidence" value="ECO:0007669"/>
    <property type="project" value="UniProtKB-EC"/>
</dbReference>
<evidence type="ECO:0000313" key="8">
    <source>
        <dbReference type="EMBL" id="CEG56052.1"/>
    </source>
</evidence>
<dbReference type="EMBL" id="LN614827">
    <property type="protein sequence ID" value="CEG56052.1"/>
    <property type="molecule type" value="Genomic_DNA"/>
</dbReference>
<dbReference type="PANTHER" id="PTHR11002:SF76">
    <property type="entry name" value="CARBONIC ANHYDRASE"/>
    <property type="match status" value="1"/>
</dbReference>
<keyword evidence="5 8" id="KW-0456">Lyase</keyword>
<evidence type="ECO:0000256" key="4">
    <source>
        <dbReference type="ARBA" id="ARBA00022833"/>
    </source>
</evidence>
<dbReference type="Proteomes" id="UP000032430">
    <property type="component" value="Chromosome I"/>
</dbReference>
<comment type="cofactor">
    <cofactor evidence="7">
        <name>Zn(2+)</name>
        <dbReference type="ChEBI" id="CHEBI:29105"/>
    </cofactor>
    <text evidence="7">Binds 1 zinc ion per subunit.</text>
</comment>
<evidence type="ECO:0000313" key="9">
    <source>
        <dbReference type="Proteomes" id="UP000032430"/>
    </source>
</evidence>
<feature type="binding site" evidence="7">
    <location>
        <position position="42"/>
    </location>
    <ligand>
        <name>Zn(2+)</name>
        <dbReference type="ChEBI" id="CHEBI:29105"/>
    </ligand>
</feature>
<comment type="similarity">
    <text evidence="1">Belongs to the beta-class carbonic anhydrase family.</text>
</comment>
<evidence type="ECO:0000256" key="6">
    <source>
        <dbReference type="ARBA" id="ARBA00048348"/>
    </source>
</evidence>
<reference evidence="9" key="1">
    <citation type="submission" date="2014-09" db="EMBL/GenBank/DDBJ databases">
        <authorList>
            <person name="Gomez-Valero L."/>
        </authorList>
    </citation>
    <scope>NUCLEOTIDE SEQUENCE [LARGE SCALE GENOMIC DNA]</scope>
    <source>
        <strain evidence="9">ATCC700992</strain>
    </source>
</reference>
<dbReference type="GO" id="GO:0008270">
    <property type="term" value="F:zinc ion binding"/>
    <property type="evidence" value="ECO:0007669"/>
    <property type="project" value="InterPro"/>
</dbReference>
<proteinExistence type="inferred from homology"/>
<organism evidence="8 9">
    <name type="scientific">Legionella fallonii LLAP-10</name>
    <dbReference type="NCBI Taxonomy" id="1212491"/>
    <lineage>
        <taxon>Bacteria</taxon>
        <taxon>Pseudomonadati</taxon>
        <taxon>Pseudomonadota</taxon>
        <taxon>Gammaproteobacteria</taxon>
        <taxon>Legionellales</taxon>
        <taxon>Legionellaceae</taxon>
        <taxon>Legionella</taxon>
    </lineage>
</organism>
<dbReference type="EC" id="4.2.1.1" evidence="2"/>
<keyword evidence="9" id="KW-1185">Reference proteome</keyword>
<dbReference type="GO" id="GO:0015976">
    <property type="term" value="P:carbon utilization"/>
    <property type="evidence" value="ECO:0007669"/>
    <property type="project" value="InterPro"/>
</dbReference>
<dbReference type="Gene3D" id="3.40.1050.10">
    <property type="entry name" value="Carbonic anhydrase"/>
    <property type="match status" value="1"/>
</dbReference>
<name>A0A098G0L4_9GAMM</name>
<dbReference type="Pfam" id="PF00484">
    <property type="entry name" value="Pro_CA"/>
    <property type="match status" value="1"/>
</dbReference>
<dbReference type="InterPro" id="IPR015892">
    <property type="entry name" value="Carbonic_anhydrase_CS"/>
</dbReference>
<comment type="catalytic activity">
    <reaction evidence="6">
        <text>hydrogencarbonate + H(+) = CO2 + H2O</text>
        <dbReference type="Rhea" id="RHEA:10748"/>
        <dbReference type="ChEBI" id="CHEBI:15377"/>
        <dbReference type="ChEBI" id="CHEBI:15378"/>
        <dbReference type="ChEBI" id="CHEBI:16526"/>
        <dbReference type="ChEBI" id="CHEBI:17544"/>
        <dbReference type="EC" id="4.2.1.1"/>
    </reaction>
</comment>
<dbReference type="RefSeq" id="WP_045094804.1">
    <property type="nucleotide sequence ID" value="NZ_LN614827.1"/>
</dbReference>